<feature type="transmembrane region" description="Helical" evidence="1">
    <location>
        <begin position="194"/>
        <end position="222"/>
    </location>
</feature>
<keyword evidence="1" id="KW-0812">Transmembrane</keyword>
<keyword evidence="1" id="KW-0472">Membrane</keyword>
<evidence type="ECO:0000313" key="2">
    <source>
        <dbReference type="EMBL" id="KKN05452.1"/>
    </source>
</evidence>
<accession>A0A0F9N144</accession>
<sequence>MSEDKDDKIQLELEIQNKLEEVSRILNIPPTKVLNASLLHGLNRYRFPLQKYNSELKVEEQPVKEEEYQPILADLKTQIELSYEIIQDINDFESKFEDRYPFGTFSDFHEREREYIRFIETLNRPHDAEREEPPKVVIAKKVTKAAIKKEELEKKKKKKVTKLVVSIIVSIIANFFIFYGFFFDFGYHWQFYPYLTSFIIISVIVMILLSSTIIGKILYYFFDKFQNGKSSKIA</sequence>
<reference evidence="2" key="1">
    <citation type="journal article" date="2015" name="Nature">
        <title>Complex archaea that bridge the gap between prokaryotes and eukaryotes.</title>
        <authorList>
            <person name="Spang A."/>
            <person name="Saw J.H."/>
            <person name="Jorgensen S.L."/>
            <person name="Zaremba-Niedzwiedzka K."/>
            <person name="Martijn J."/>
            <person name="Lind A.E."/>
            <person name="van Eijk R."/>
            <person name="Schleper C."/>
            <person name="Guy L."/>
            <person name="Ettema T.J."/>
        </authorList>
    </citation>
    <scope>NUCLEOTIDE SEQUENCE</scope>
</reference>
<feature type="transmembrane region" description="Helical" evidence="1">
    <location>
        <begin position="163"/>
        <end position="182"/>
    </location>
</feature>
<gene>
    <name evidence="2" type="ORF">LCGC14_1087240</name>
</gene>
<dbReference type="AlphaFoldDB" id="A0A0F9N144"/>
<comment type="caution">
    <text evidence="2">The sequence shown here is derived from an EMBL/GenBank/DDBJ whole genome shotgun (WGS) entry which is preliminary data.</text>
</comment>
<name>A0A0F9N144_9ZZZZ</name>
<protein>
    <submittedName>
        <fullName evidence="2">Uncharacterized protein</fullName>
    </submittedName>
</protein>
<dbReference type="EMBL" id="LAZR01004804">
    <property type="protein sequence ID" value="KKN05452.1"/>
    <property type="molecule type" value="Genomic_DNA"/>
</dbReference>
<evidence type="ECO:0000256" key="1">
    <source>
        <dbReference type="SAM" id="Phobius"/>
    </source>
</evidence>
<organism evidence="2">
    <name type="scientific">marine sediment metagenome</name>
    <dbReference type="NCBI Taxonomy" id="412755"/>
    <lineage>
        <taxon>unclassified sequences</taxon>
        <taxon>metagenomes</taxon>
        <taxon>ecological metagenomes</taxon>
    </lineage>
</organism>
<proteinExistence type="predicted"/>
<keyword evidence="1" id="KW-1133">Transmembrane helix</keyword>